<comment type="caution">
    <text evidence="4">The sequence shown here is derived from an EMBL/GenBank/DDBJ whole genome shotgun (WGS) entry which is preliminary data.</text>
</comment>
<protein>
    <recommendedName>
        <fullName evidence="6">Flagellar motor switch protein FliG C-terminal domain-containing protein</fullName>
    </recommendedName>
</protein>
<organism evidence="4 5">
    <name type="scientific">Candidatus Lambdaproteobacteria bacterium RIFOXYD2_FULL_56_26</name>
    <dbReference type="NCBI Taxonomy" id="1817773"/>
    <lineage>
        <taxon>Bacteria</taxon>
        <taxon>Pseudomonadati</taxon>
        <taxon>Pseudomonadota</taxon>
        <taxon>Candidatus Lambdaproteobacteria</taxon>
    </lineage>
</organism>
<evidence type="ECO:0000256" key="3">
    <source>
        <dbReference type="SAM" id="SignalP"/>
    </source>
</evidence>
<feature type="signal peptide" evidence="3">
    <location>
        <begin position="1"/>
        <end position="19"/>
    </location>
</feature>
<keyword evidence="2" id="KW-1133">Transmembrane helix</keyword>
<evidence type="ECO:0008006" key="6">
    <source>
        <dbReference type="Google" id="ProtNLM"/>
    </source>
</evidence>
<dbReference type="Gene3D" id="1.10.220.30">
    <property type="match status" value="1"/>
</dbReference>
<evidence type="ECO:0000256" key="1">
    <source>
        <dbReference type="SAM" id="MobiDB-lite"/>
    </source>
</evidence>
<sequence length="597" mass="64814">MRLKALCLLACLWPLWVWAAPYSSPTLERERLLKVTLGALKKLHLEPQTPPQLELTAQGQFKPPGKTFTKGAVKLKDGRVTPSLAGQLGAQGFQTVGLKLTLTLSPLTVPQEAELRGTLAQVLGQPPQGEWLQLVAPGAPAALPPTPEPTTQTPTLGTDATGDLEQPAEVPQTAVVLPSPEPAPGSPDLIQGQEGRAQVKGAVGWIWVLAVLGLGGLILAWLLGKKSKDPAKNLEKLNQIPVDGELDFTELKEFKGLFKETKGQGQDQESIKTDLCELLKVQPDWARQLALDRGPRGLVKLMGLFGPQRSEAAFAGALGPKRFRELLAEAQGQSFTAEEEGQLLMELHQGFFLKKLKELKQEAAASQPSPAAPQPPAPPAPPRASKKDEAAALSFLLDCSETEIYRLIAGENPMIQALVLRQWPGDGAGLAKRLKDPLGLSQEQQKTRQITQELLHQIAQGLERRLKKERAVVDPTLLGELLDQLEPLSPLDREAFLAQLEEKDSKLGQTARAAFAALVQLPQTDLARLSALLRPIDPKLLAQGLWGLDKALQEPILLSISKEPRSSLIKGLRGPEPEQRQRHKARALLAQALVDLK</sequence>
<evidence type="ECO:0000313" key="4">
    <source>
        <dbReference type="EMBL" id="OGG99442.1"/>
    </source>
</evidence>
<feature type="region of interest" description="Disordered" evidence="1">
    <location>
        <begin position="362"/>
        <end position="388"/>
    </location>
</feature>
<feature type="region of interest" description="Disordered" evidence="1">
    <location>
        <begin position="138"/>
        <end position="170"/>
    </location>
</feature>
<dbReference type="EMBL" id="MFNF01000057">
    <property type="protein sequence ID" value="OGG99442.1"/>
    <property type="molecule type" value="Genomic_DNA"/>
</dbReference>
<evidence type="ECO:0000256" key="2">
    <source>
        <dbReference type="SAM" id="Phobius"/>
    </source>
</evidence>
<gene>
    <name evidence="4" type="ORF">A2557_12665</name>
</gene>
<dbReference type="SUPFAM" id="SSF48029">
    <property type="entry name" value="FliG"/>
    <property type="match status" value="1"/>
</dbReference>
<feature type="compositionally biased region" description="Low complexity" evidence="1">
    <location>
        <begin position="149"/>
        <end position="161"/>
    </location>
</feature>
<keyword evidence="2" id="KW-0472">Membrane</keyword>
<dbReference type="AlphaFoldDB" id="A0A1F6GMV9"/>
<feature type="chain" id="PRO_5009524739" description="Flagellar motor switch protein FliG C-terminal domain-containing protein" evidence="3">
    <location>
        <begin position="20"/>
        <end position="597"/>
    </location>
</feature>
<feature type="transmembrane region" description="Helical" evidence="2">
    <location>
        <begin position="204"/>
        <end position="224"/>
    </location>
</feature>
<feature type="compositionally biased region" description="Pro residues" evidence="1">
    <location>
        <begin position="370"/>
        <end position="382"/>
    </location>
</feature>
<dbReference type="InterPro" id="IPR011002">
    <property type="entry name" value="FliG_a-hlx"/>
</dbReference>
<accession>A0A1F6GMV9</accession>
<name>A0A1F6GMV9_9PROT</name>
<dbReference type="Proteomes" id="UP000177583">
    <property type="component" value="Unassembled WGS sequence"/>
</dbReference>
<keyword evidence="2" id="KW-0812">Transmembrane</keyword>
<reference evidence="4 5" key="1">
    <citation type="journal article" date="2016" name="Nat. Commun.">
        <title>Thousands of microbial genomes shed light on interconnected biogeochemical processes in an aquifer system.</title>
        <authorList>
            <person name="Anantharaman K."/>
            <person name="Brown C.T."/>
            <person name="Hug L.A."/>
            <person name="Sharon I."/>
            <person name="Castelle C.J."/>
            <person name="Probst A.J."/>
            <person name="Thomas B.C."/>
            <person name="Singh A."/>
            <person name="Wilkins M.J."/>
            <person name="Karaoz U."/>
            <person name="Brodie E.L."/>
            <person name="Williams K.H."/>
            <person name="Hubbard S.S."/>
            <person name="Banfield J.F."/>
        </authorList>
    </citation>
    <scope>NUCLEOTIDE SEQUENCE [LARGE SCALE GENOMIC DNA]</scope>
</reference>
<keyword evidence="3" id="KW-0732">Signal</keyword>
<evidence type="ECO:0000313" key="5">
    <source>
        <dbReference type="Proteomes" id="UP000177583"/>
    </source>
</evidence>
<proteinExistence type="predicted"/>